<proteinExistence type="inferred from homology"/>
<name>A0A916Z7J2_9SPHN</name>
<dbReference type="PROSITE" id="PS00166">
    <property type="entry name" value="ENOYL_COA_HYDRATASE"/>
    <property type="match status" value="1"/>
</dbReference>
<dbReference type="AlphaFoldDB" id="A0A916Z7J2"/>
<dbReference type="Proteomes" id="UP000612349">
    <property type="component" value="Unassembled WGS sequence"/>
</dbReference>
<dbReference type="InterPro" id="IPR029045">
    <property type="entry name" value="ClpP/crotonase-like_dom_sf"/>
</dbReference>
<dbReference type="PANTHER" id="PTHR42964:SF1">
    <property type="entry name" value="POLYKETIDE BIOSYNTHESIS ENOYL-COA HYDRATASE PKSH-RELATED"/>
    <property type="match status" value="1"/>
</dbReference>
<evidence type="ECO:0000256" key="2">
    <source>
        <dbReference type="RuleBase" id="RU003707"/>
    </source>
</evidence>
<evidence type="ECO:0000313" key="4">
    <source>
        <dbReference type="Proteomes" id="UP000612349"/>
    </source>
</evidence>
<evidence type="ECO:0000313" key="3">
    <source>
        <dbReference type="EMBL" id="GGD80276.1"/>
    </source>
</evidence>
<dbReference type="InterPro" id="IPR051683">
    <property type="entry name" value="Enoyl-CoA_Hydratase/Isomerase"/>
</dbReference>
<comment type="similarity">
    <text evidence="1 2">Belongs to the enoyl-CoA hydratase/isomerase family.</text>
</comment>
<sequence length="271" mass="28782">MLKTPEDRSFLAELTDGVLRLSFNRPEFGNAIPSQNVPLLTDLFRSAQDNPAVRSILIRGEGKVFSAGGDVAAFGRSVEQPKDERAADFDRRLRIAADLAKAIHAFEGGIVTAVRGAAAGAGLFYPLVADVAIGDPSACFVFAHQRVGLTPDGGLTTVLPQVVGVRMARNLLMTSAKVDAEEALRLGMLTEIVAAEELDERAMKAAQRLARAPQLALKMAKHLINATPGATLDAMLEAETAGIVGCVADDDFEEGVRAFLEKRAARFPSAA</sequence>
<dbReference type="CDD" id="cd06558">
    <property type="entry name" value="crotonase-like"/>
    <property type="match status" value="1"/>
</dbReference>
<dbReference type="EMBL" id="BMIP01000009">
    <property type="protein sequence ID" value="GGD80276.1"/>
    <property type="molecule type" value="Genomic_DNA"/>
</dbReference>
<dbReference type="GO" id="GO:0003824">
    <property type="term" value="F:catalytic activity"/>
    <property type="evidence" value="ECO:0007669"/>
    <property type="project" value="InterPro"/>
</dbReference>
<organism evidence="3 4">
    <name type="scientific">Croceicoccus mobilis</name>
    <dbReference type="NCBI Taxonomy" id="1703339"/>
    <lineage>
        <taxon>Bacteria</taxon>
        <taxon>Pseudomonadati</taxon>
        <taxon>Pseudomonadota</taxon>
        <taxon>Alphaproteobacteria</taxon>
        <taxon>Sphingomonadales</taxon>
        <taxon>Erythrobacteraceae</taxon>
        <taxon>Croceicoccus</taxon>
    </lineage>
</organism>
<evidence type="ECO:0000256" key="1">
    <source>
        <dbReference type="ARBA" id="ARBA00005254"/>
    </source>
</evidence>
<dbReference type="InterPro" id="IPR001753">
    <property type="entry name" value="Enoyl-CoA_hydra/iso"/>
</dbReference>
<dbReference type="RefSeq" id="WP_066770827.1">
    <property type="nucleotide sequence ID" value="NZ_BMIP01000009.1"/>
</dbReference>
<dbReference type="SUPFAM" id="SSF52096">
    <property type="entry name" value="ClpP/crotonase"/>
    <property type="match status" value="1"/>
</dbReference>
<reference evidence="3" key="2">
    <citation type="submission" date="2020-09" db="EMBL/GenBank/DDBJ databases">
        <authorList>
            <person name="Sun Q."/>
            <person name="Zhou Y."/>
        </authorList>
    </citation>
    <scope>NUCLEOTIDE SEQUENCE</scope>
    <source>
        <strain evidence="3">CGMCC 1.15360</strain>
    </source>
</reference>
<dbReference type="PANTHER" id="PTHR42964">
    <property type="entry name" value="ENOYL-COA HYDRATASE"/>
    <property type="match status" value="1"/>
</dbReference>
<dbReference type="Gene3D" id="3.90.226.10">
    <property type="entry name" value="2-enoyl-CoA Hydratase, Chain A, domain 1"/>
    <property type="match status" value="1"/>
</dbReference>
<accession>A0A916Z7J2</accession>
<dbReference type="Gene3D" id="1.10.12.10">
    <property type="entry name" value="Lyase 2-enoyl-coa Hydratase, Chain A, domain 2"/>
    <property type="match status" value="1"/>
</dbReference>
<dbReference type="InterPro" id="IPR018376">
    <property type="entry name" value="Enoyl-CoA_hyd/isom_CS"/>
</dbReference>
<gene>
    <name evidence="3" type="ORF">GCM10010990_32730</name>
</gene>
<dbReference type="Pfam" id="PF00378">
    <property type="entry name" value="ECH_1"/>
    <property type="match status" value="1"/>
</dbReference>
<dbReference type="InterPro" id="IPR014748">
    <property type="entry name" value="Enoyl-CoA_hydra_C"/>
</dbReference>
<reference evidence="3" key="1">
    <citation type="journal article" date="2014" name="Int. J. Syst. Evol. Microbiol.">
        <title>Complete genome sequence of Corynebacterium casei LMG S-19264T (=DSM 44701T), isolated from a smear-ripened cheese.</title>
        <authorList>
            <consortium name="US DOE Joint Genome Institute (JGI-PGF)"/>
            <person name="Walter F."/>
            <person name="Albersmeier A."/>
            <person name="Kalinowski J."/>
            <person name="Ruckert C."/>
        </authorList>
    </citation>
    <scope>NUCLEOTIDE SEQUENCE</scope>
    <source>
        <strain evidence="3">CGMCC 1.15360</strain>
    </source>
</reference>
<keyword evidence="4" id="KW-1185">Reference proteome</keyword>
<protein>
    <submittedName>
        <fullName evidence="3">Enoyl-CoA hydratase</fullName>
    </submittedName>
</protein>
<comment type="caution">
    <text evidence="3">The sequence shown here is derived from an EMBL/GenBank/DDBJ whole genome shotgun (WGS) entry which is preliminary data.</text>
</comment>
<dbReference type="OrthoDB" id="9781757at2"/>